<dbReference type="Pfam" id="PF05553">
    <property type="entry name" value="DUF761"/>
    <property type="match status" value="1"/>
</dbReference>
<dbReference type="EMBL" id="JAATIP010000052">
    <property type="protein sequence ID" value="KAF4383595.1"/>
    <property type="molecule type" value="Genomic_DNA"/>
</dbReference>
<dbReference type="Proteomes" id="UP000525078">
    <property type="component" value="Unassembled WGS sequence"/>
</dbReference>
<dbReference type="PANTHER" id="PTHR36378">
    <property type="entry name" value="COTTON FIBER PROTEIN"/>
    <property type="match status" value="1"/>
</dbReference>
<comment type="caution">
    <text evidence="2">The sequence shown here is derived from an EMBL/GenBank/DDBJ whole genome shotgun (WGS) entry which is preliminary data.</text>
</comment>
<evidence type="ECO:0000256" key="1">
    <source>
        <dbReference type="SAM" id="MobiDB-lite"/>
    </source>
</evidence>
<proteinExistence type="predicted"/>
<dbReference type="InterPro" id="IPR008480">
    <property type="entry name" value="DUF761_pln"/>
</dbReference>
<accession>A0A7J6GL12</accession>
<feature type="compositionally biased region" description="Polar residues" evidence="1">
    <location>
        <begin position="1"/>
        <end position="11"/>
    </location>
</feature>
<dbReference type="AlphaFoldDB" id="A0A7J6GL12"/>
<feature type="region of interest" description="Disordered" evidence="1">
    <location>
        <begin position="1"/>
        <end position="46"/>
    </location>
</feature>
<reference evidence="2 3" key="1">
    <citation type="journal article" date="2020" name="bioRxiv">
        <title>Sequence and annotation of 42 cannabis genomes reveals extensive copy number variation in cannabinoid synthesis and pathogen resistance genes.</title>
        <authorList>
            <person name="Mckernan K.J."/>
            <person name="Helbert Y."/>
            <person name="Kane L.T."/>
            <person name="Ebling H."/>
            <person name="Zhang L."/>
            <person name="Liu B."/>
            <person name="Eaton Z."/>
            <person name="Mclaughlin S."/>
            <person name="Kingan S."/>
            <person name="Baybayan P."/>
            <person name="Concepcion G."/>
            <person name="Jordan M."/>
            <person name="Riva A."/>
            <person name="Barbazuk W."/>
            <person name="Harkins T."/>
        </authorList>
    </citation>
    <scope>NUCLEOTIDE SEQUENCE [LARGE SCALE GENOMIC DNA]</scope>
    <source>
        <strain evidence="3">cv. Jamaican Lion 4</strain>
        <tissue evidence="2">Leaf</tissue>
    </source>
</reference>
<evidence type="ECO:0000313" key="3">
    <source>
        <dbReference type="Proteomes" id="UP000525078"/>
    </source>
</evidence>
<organism evidence="2 3">
    <name type="scientific">Cannabis sativa</name>
    <name type="common">Hemp</name>
    <name type="synonym">Marijuana</name>
    <dbReference type="NCBI Taxonomy" id="3483"/>
    <lineage>
        <taxon>Eukaryota</taxon>
        <taxon>Viridiplantae</taxon>
        <taxon>Streptophyta</taxon>
        <taxon>Embryophyta</taxon>
        <taxon>Tracheophyta</taxon>
        <taxon>Spermatophyta</taxon>
        <taxon>Magnoliopsida</taxon>
        <taxon>eudicotyledons</taxon>
        <taxon>Gunneridae</taxon>
        <taxon>Pentapetalae</taxon>
        <taxon>rosids</taxon>
        <taxon>fabids</taxon>
        <taxon>Rosales</taxon>
        <taxon>Cannabaceae</taxon>
        <taxon>Cannabis</taxon>
    </lineage>
</organism>
<protein>
    <submittedName>
        <fullName evidence="2">Uncharacterized protein</fullName>
    </submittedName>
</protein>
<dbReference type="PANTHER" id="PTHR36378:SF1">
    <property type="entry name" value="COTTON FIBER PROTEIN"/>
    <property type="match status" value="1"/>
</dbReference>
<feature type="compositionally biased region" description="Low complexity" evidence="1">
    <location>
        <begin position="12"/>
        <end position="30"/>
    </location>
</feature>
<evidence type="ECO:0000313" key="2">
    <source>
        <dbReference type="EMBL" id="KAF4383595.1"/>
    </source>
</evidence>
<name>A0A7J6GL12_CANSA</name>
<sequence>MDDQQIPSLLSENNNENNQNNDGLLLSNNNDKVKDSPSNSTAVKKRRGAVQLIKVALYMIRRRSGKSKSTVDVASSGGSLWNCLVGSMRPLHLQSHGTPRHHHAATHDHKNNAVITSPMSPGASSSYSTDDDTSRYASAANLQALDTESRYASAENLRALDDSECEDDHGHDENGGDEMIDAKAEEFIAQFYQQIRLQRLNSMDRRYNEMIQRLNFKRVGSTYALCIAYIAYNCKYRPHIISSIKGWVPPSYMDQLITFILVTSYLP</sequence>
<gene>
    <name evidence="2" type="ORF">F8388_014095</name>
</gene>